<geneLocation type="plasmid" evidence="18 19">
    <name>pDOK1-4-3</name>
</geneLocation>
<evidence type="ECO:0000256" key="10">
    <source>
        <dbReference type="ARBA" id="ARBA00023181"/>
    </source>
</evidence>
<name>A0A1P8N1J4_9RHOB</name>
<proteinExistence type="inferred from homology"/>
<dbReference type="GO" id="GO:0030494">
    <property type="term" value="P:bacteriochlorophyll biosynthetic process"/>
    <property type="evidence" value="ECO:0007669"/>
    <property type="project" value="UniProtKB-UniPathway"/>
</dbReference>
<evidence type="ECO:0000256" key="8">
    <source>
        <dbReference type="ARBA" id="ARBA00023002"/>
    </source>
</evidence>
<keyword evidence="9" id="KW-0149">Chlorophyll biosynthesis</keyword>
<feature type="region of interest" description="Disordered" evidence="15">
    <location>
        <begin position="488"/>
        <end position="507"/>
    </location>
</feature>
<evidence type="ECO:0000256" key="5">
    <source>
        <dbReference type="ARBA" id="ARBA00012326"/>
    </source>
</evidence>
<dbReference type="AlphaFoldDB" id="A0A1P8N1J4"/>
<dbReference type="PANTHER" id="PTHR33712">
    <property type="entry name" value="LIGHT-INDEPENDENT PROTOCHLOROPHYLLIDE REDUCTASE SUBUNIT B"/>
    <property type="match status" value="1"/>
</dbReference>
<comment type="catalytic activity">
    <reaction evidence="14">
        <text>3-deacetyl-3-(1-hydroxyethyl)bacteriochlorophyllide a + 2 oxidized [2Fe-2S]-[ferredoxin] + ADP + phosphate = 3-devinyl-3-(1-hydroxyethyl)chlorophyllide a + 2 reduced [2Fe-2S]-[ferredoxin] + ATP + H2O + H(+)</text>
        <dbReference type="Rhea" id="RHEA:48948"/>
        <dbReference type="Rhea" id="RHEA-COMP:10000"/>
        <dbReference type="Rhea" id="RHEA-COMP:10001"/>
        <dbReference type="ChEBI" id="CHEBI:15377"/>
        <dbReference type="ChEBI" id="CHEBI:15378"/>
        <dbReference type="ChEBI" id="CHEBI:30616"/>
        <dbReference type="ChEBI" id="CHEBI:33737"/>
        <dbReference type="ChEBI" id="CHEBI:33738"/>
        <dbReference type="ChEBI" id="CHEBI:43474"/>
        <dbReference type="ChEBI" id="CHEBI:90791"/>
        <dbReference type="ChEBI" id="CHEBI:90792"/>
        <dbReference type="ChEBI" id="CHEBI:456216"/>
        <dbReference type="EC" id="1.3.7.15"/>
    </reaction>
</comment>
<protein>
    <recommendedName>
        <fullName evidence="6">Chlorophyllide reductase subunit Z</fullName>
        <ecNumber evidence="5">1.3.7.15</ecNumber>
    </recommendedName>
    <alternativeName>
        <fullName evidence="11">Chlorin reductase subunit Z</fullName>
    </alternativeName>
</protein>
<evidence type="ECO:0000256" key="4">
    <source>
        <dbReference type="ARBA" id="ARBA00011283"/>
    </source>
</evidence>
<keyword evidence="18" id="KW-0614">Plasmid</keyword>
<sequence length="507" mass="54835">MLIMDHDRAGGYWGAVYAFCAVKGLQCVIDGPVGCENLPVTSVLHYTDALPPHELPIVTTGLGEEELGRDGTEGAMKRAWGTLDPALPAVVVTGSIAEMIGGGVTPQGTNIQRFLPRTIDEDQWEAADRAMTWIFTEFGMTKGRMPREAKREESAKPRVNILGPMYGTFNMPSDLAEIRRLVEGIGCEVNMVMPLGAHVAEMRNLVNADVNICMYREFGRGLCELLAKPYLQAPIGVESTTKFLRALGTLVGLDPEPFIQREKHSTLKPVWDLWRSVTQDFFATASFAVVANETYARGLRLFLEDDLGLPCAFATARVAGKKTNNEEVRAWMGQKRPLVVFGSINEKMYLAELKGGHGPSPAFIPASFPGAAIRRATGTPFMGYAGATYVIQEVCNGLFDALFHILPLATDMDAAEATPTTLRRDFPWDADAQAMLDKIVEQHPILTRISAAKTLRDAAEQAALAAGADRVVIETVRALDPALAGPAEINEPALAGSSDDVSEGGTA</sequence>
<comment type="function">
    <text evidence="1">Converts chlorophylls (Chl) into bacteriochlorophylls (BChl) by reducing ring B of the tetrapyrrole.</text>
</comment>
<dbReference type="Proteomes" id="UP000186336">
    <property type="component" value="Plasmid pDOK1-4-3"/>
</dbReference>
<dbReference type="EMBL" id="CP019315">
    <property type="protein sequence ID" value="APX14195.1"/>
    <property type="molecule type" value="Genomic_DNA"/>
</dbReference>
<dbReference type="NCBIfam" id="TIGR02014">
    <property type="entry name" value="BchZ"/>
    <property type="match status" value="1"/>
</dbReference>
<dbReference type="Pfam" id="PF00148">
    <property type="entry name" value="Oxidored_nitro"/>
    <property type="match status" value="1"/>
</dbReference>
<keyword evidence="10" id="KW-0077">Bacteriochlorophyll biosynthesis</keyword>
<dbReference type="SUPFAM" id="SSF53807">
    <property type="entry name" value="Helical backbone' metal receptor"/>
    <property type="match status" value="1"/>
</dbReference>
<dbReference type="GO" id="GO:0016730">
    <property type="term" value="F:oxidoreductase activity, acting on iron-sulfur proteins as donors"/>
    <property type="evidence" value="ECO:0007669"/>
    <property type="project" value="InterPro"/>
</dbReference>
<feature type="domain" description="Nitrogenase/oxidoreductase component 1" evidence="16">
    <location>
        <begin position="12"/>
        <end position="398"/>
    </location>
</feature>
<dbReference type="KEGG" id="tom:BWR18_20255"/>
<keyword evidence="7" id="KW-0602">Photosynthesis</keyword>
<dbReference type="EC" id="1.3.7.15" evidence="5"/>
<dbReference type="InterPro" id="IPR016209">
    <property type="entry name" value="Protochlorophyllide_Rdtase"/>
</dbReference>
<comment type="pathway">
    <text evidence="2">Porphyrin-containing compound metabolism; bacteriochlorophyll biosynthesis.</text>
</comment>
<dbReference type="OrthoDB" id="5713965at2"/>
<evidence type="ECO:0000256" key="6">
    <source>
        <dbReference type="ARBA" id="ARBA00019776"/>
    </source>
</evidence>
<dbReference type="GO" id="GO:0015979">
    <property type="term" value="P:photosynthesis"/>
    <property type="evidence" value="ECO:0007669"/>
    <property type="project" value="UniProtKB-KW"/>
</dbReference>
<evidence type="ECO:0000256" key="14">
    <source>
        <dbReference type="ARBA" id="ARBA00049411"/>
    </source>
</evidence>
<keyword evidence="8" id="KW-0560">Oxidoreductase</keyword>
<comment type="similarity">
    <text evidence="3">Belongs to the ChlB/BchB/BchZ family.</text>
</comment>
<evidence type="ECO:0000259" key="17">
    <source>
        <dbReference type="Pfam" id="PF08369"/>
    </source>
</evidence>
<comment type="catalytic activity">
    <reaction evidence="12">
        <text>bacteriochlorophyllide a + 2 oxidized [2Fe-2S]-[ferredoxin] + ADP + phosphate = 3-acetyl-3-devinylchlorophyllide a + 2 reduced [2Fe-2S]-[ferredoxin] + ATP + H2O + H(+)</text>
        <dbReference type="Rhea" id="RHEA:48944"/>
        <dbReference type="Rhea" id="RHEA-COMP:10000"/>
        <dbReference type="Rhea" id="RHEA-COMP:10001"/>
        <dbReference type="ChEBI" id="CHEBI:15377"/>
        <dbReference type="ChEBI" id="CHEBI:15378"/>
        <dbReference type="ChEBI" id="CHEBI:30616"/>
        <dbReference type="ChEBI" id="CHEBI:33737"/>
        <dbReference type="ChEBI" id="CHEBI:33738"/>
        <dbReference type="ChEBI" id="CHEBI:43474"/>
        <dbReference type="ChEBI" id="CHEBI:90794"/>
        <dbReference type="ChEBI" id="CHEBI:90795"/>
        <dbReference type="ChEBI" id="CHEBI:456216"/>
        <dbReference type="EC" id="1.3.7.15"/>
    </reaction>
</comment>
<dbReference type="PANTHER" id="PTHR33712:SF7">
    <property type="entry name" value="LIGHT-INDEPENDENT PROTOCHLOROPHYLLIDE REDUCTASE SUBUNIT B"/>
    <property type="match status" value="1"/>
</dbReference>
<comment type="subunit">
    <text evidence="4">Chlorophyllide reductase is composed of three subunits; BchX, BchY and BchZ. Forms a heterodimer of one BchY and one BchZ subunit.</text>
</comment>
<dbReference type="RefSeq" id="WP_076630662.1">
    <property type="nucleotide sequence ID" value="NZ_CP019315.1"/>
</dbReference>
<dbReference type="Pfam" id="PF08369">
    <property type="entry name" value="PCP_red"/>
    <property type="match status" value="1"/>
</dbReference>
<dbReference type="UniPathway" id="UPA00669"/>
<evidence type="ECO:0000256" key="12">
    <source>
        <dbReference type="ARBA" id="ARBA00048788"/>
    </source>
</evidence>
<accession>A0A1P8N1J4</accession>
<dbReference type="InterPro" id="IPR013580">
    <property type="entry name" value="LI-POR_suB-like_C"/>
</dbReference>
<evidence type="ECO:0000256" key="13">
    <source>
        <dbReference type="ARBA" id="ARBA00049059"/>
    </source>
</evidence>
<evidence type="ECO:0000256" key="3">
    <source>
        <dbReference type="ARBA" id="ARBA00008935"/>
    </source>
</evidence>
<evidence type="ECO:0000259" key="16">
    <source>
        <dbReference type="Pfam" id="PF00148"/>
    </source>
</evidence>
<evidence type="ECO:0000256" key="11">
    <source>
        <dbReference type="ARBA" id="ARBA00032447"/>
    </source>
</evidence>
<evidence type="ECO:0000256" key="9">
    <source>
        <dbReference type="ARBA" id="ARBA00023171"/>
    </source>
</evidence>
<dbReference type="InterPro" id="IPR010244">
    <property type="entry name" value="BchZ"/>
</dbReference>
<reference evidence="18 19" key="1">
    <citation type="submission" date="2017-01" db="EMBL/GenBank/DDBJ databases">
        <title>Complete genome of Tateyamaria omphalii DOK1-4 isolated from seawater in Dokdo.</title>
        <authorList>
            <person name="Kim J.H."/>
            <person name="Chi W.-J."/>
        </authorList>
    </citation>
    <scope>NUCLEOTIDE SEQUENCE [LARGE SCALE GENOMIC DNA]</scope>
    <source>
        <strain evidence="18 19">DOK1-4</strain>
        <plasmid evidence="18 19">pDOK1-4-3</plasmid>
    </source>
</reference>
<dbReference type="PIRSF" id="PIRSF000163">
    <property type="entry name" value="PCP_ChlB"/>
    <property type="match status" value="1"/>
</dbReference>
<evidence type="ECO:0000313" key="19">
    <source>
        <dbReference type="Proteomes" id="UP000186336"/>
    </source>
</evidence>
<dbReference type="InterPro" id="IPR000510">
    <property type="entry name" value="Nase/OxRdtase_comp1"/>
</dbReference>
<gene>
    <name evidence="18" type="ORF">BWR18_20255</name>
</gene>
<dbReference type="Gene3D" id="3.40.50.1980">
    <property type="entry name" value="Nitrogenase molybdenum iron protein domain"/>
    <property type="match status" value="1"/>
</dbReference>
<evidence type="ECO:0000256" key="1">
    <source>
        <dbReference type="ARBA" id="ARBA00003934"/>
    </source>
</evidence>
<dbReference type="InterPro" id="IPR050152">
    <property type="entry name" value="ChlB/BchB/BchZ"/>
</dbReference>
<evidence type="ECO:0000256" key="7">
    <source>
        <dbReference type="ARBA" id="ARBA00022531"/>
    </source>
</evidence>
<evidence type="ECO:0000256" key="2">
    <source>
        <dbReference type="ARBA" id="ARBA00004800"/>
    </source>
</evidence>
<keyword evidence="19" id="KW-1185">Reference proteome</keyword>
<organism evidence="18 19">
    <name type="scientific">Tateyamaria omphalii</name>
    <dbReference type="NCBI Taxonomy" id="299262"/>
    <lineage>
        <taxon>Bacteria</taxon>
        <taxon>Pseudomonadati</taxon>
        <taxon>Pseudomonadota</taxon>
        <taxon>Alphaproteobacteria</taxon>
        <taxon>Rhodobacterales</taxon>
        <taxon>Roseobacteraceae</taxon>
        <taxon>Tateyamaria</taxon>
    </lineage>
</organism>
<evidence type="ECO:0000256" key="15">
    <source>
        <dbReference type="SAM" id="MobiDB-lite"/>
    </source>
</evidence>
<comment type="catalytic activity">
    <reaction evidence="13">
        <text>3-deacetyl-3-vinylbacteriochlorophyllide a + 2 oxidized [2Fe-2S]-[ferredoxin] + ADP + phosphate = chlorophyllide a + 2 reduced [2Fe-2S]-[ferredoxin] + ATP + H2O + H(+)</text>
        <dbReference type="Rhea" id="RHEA:37051"/>
        <dbReference type="Rhea" id="RHEA-COMP:10000"/>
        <dbReference type="Rhea" id="RHEA-COMP:10001"/>
        <dbReference type="ChEBI" id="CHEBI:15377"/>
        <dbReference type="ChEBI" id="CHEBI:15378"/>
        <dbReference type="ChEBI" id="CHEBI:30616"/>
        <dbReference type="ChEBI" id="CHEBI:33737"/>
        <dbReference type="ChEBI" id="CHEBI:33738"/>
        <dbReference type="ChEBI" id="CHEBI:43474"/>
        <dbReference type="ChEBI" id="CHEBI:83348"/>
        <dbReference type="ChEBI" id="CHEBI:83373"/>
        <dbReference type="ChEBI" id="CHEBI:456216"/>
        <dbReference type="EC" id="1.3.7.15"/>
    </reaction>
</comment>
<evidence type="ECO:0000313" key="18">
    <source>
        <dbReference type="EMBL" id="APX14195.1"/>
    </source>
</evidence>
<feature type="domain" description="Light-independent protochlorophyllide reductase subunit B-like C-terminal" evidence="17">
    <location>
        <begin position="428"/>
        <end position="478"/>
    </location>
</feature>